<organism evidence="1 2">
    <name type="scientific">Plectus sambesii</name>
    <dbReference type="NCBI Taxonomy" id="2011161"/>
    <lineage>
        <taxon>Eukaryota</taxon>
        <taxon>Metazoa</taxon>
        <taxon>Ecdysozoa</taxon>
        <taxon>Nematoda</taxon>
        <taxon>Chromadorea</taxon>
        <taxon>Plectida</taxon>
        <taxon>Plectina</taxon>
        <taxon>Plectoidea</taxon>
        <taxon>Plectidae</taxon>
        <taxon>Plectus</taxon>
    </lineage>
</organism>
<dbReference type="AlphaFoldDB" id="A0A914WFJ4"/>
<keyword evidence="1" id="KW-1185">Reference proteome</keyword>
<dbReference type="WBParaSite" id="PSAMB.scaffold4080size15776.g23394.t1">
    <property type="protein sequence ID" value="PSAMB.scaffold4080size15776.g23394.t1"/>
    <property type="gene ID" value="PSAMB.scaffold4080size15776.g23394"/>
</dbReference>
<protein>
    <submittedName>
        <fullName evidence="2">Uncharacterized protein</fullName>
    </submittedName>
</protein>
<accession>A0A914WFJ4</accession>
<evidence type="ECO:0000313" key="1">
    <source>
        <dbReference type="Proteomes" id="UP000887566"/>
    </source>
</evidence>
<proteinExistence type="predicted"/>
<reference evidence="2" key="1">
    <citation type="submission" date="2022-11" db="UniProtKB">
        <authorList>
            <consortium name="WormBaseParasite"/>
        </authorList>
    </citation>
    <scope>IDENTIFICATION</scope>
</reference>
<name>A0A914WFJ4_9BILA</name>
<sequence>MLHARKEGRWLGCCAVLSVAVHLSVVSMTVVDAQSRYLARLGGDYSTADRMSDLNANLLSPVDLLMQENAVDTPLDFRNCFFSPVQCLLSKKPTRSYRNYRISREAQ</sequence>
<evidence type="ECO:0000313" key="2">
    <source>
        <dbReference type="WBParaSite" id="PSAMB.scaffold4080size15776.g23394.t1"/>
    </source>
</evidence>
<dbReference type="Proteomes" id="UP000887566">
    <property type="component" value="Unplaced"/>
</dbReference>